<keyword evidence="1" id="KW-0472">Membrane</keyword>
<feature type="transmembrane region" description="Helical" evidence="1">
    <location>
        <begin position="382"/>
        <end position="399"/>
    </location>
</feature>
<feature type="transmembrane region" description="Helical" evidence="1">
    <location>
        <begin position="158"/>
        <end position="176"/>
    </location>
</feature>
<feature type="transmembrane region" description="Helical" evidence="1">
    <location>
        <begin position="87"/>
        <end position="109"/>
    </location>
</feature>
<reference evidence="3" key="1">
    <citation type="submission" date="2020-05" db="EMBL/GenBank/DDBJ databases">
        <authorList>
            <person name="Chiriac C."/>
            <person name="Salcher M."/>
            <person name="Ghai R."/>
            <person name="Kavagutti S V."/>
        </authorList>
    </citation>
    <scope>NUCLEOTIDE SEQUENCE</scope>
</reference>
<proteinExistence type="predicted"/>
<dbReference type="EMBL" id="CAFBPZ010000156">
    <property type="protein sequence ID" value="CAB5042754.1"/>
    <property type="molecule type" value="Genomic_DNA"/>
</dbReference>
<sequence length="657" mass="70144">MDFAFLAGYIALAALAFTWARSTAWWVISTVASVSIAGGLVNLGITAGHDWNRQELQILLLVALLVVSAAAWLRRTNSDLWELKRQFISILLPTLLLLIFFIIVTRFWVTETAFMHPVSFFIGHSEAEDNAKWLDFAGQYASGAGIHQAVPLGGPLELVVTLMATFAAAISQLAFGGFNEVAVAANAIVFAEYFLVICAPLALAPLVEARLSGQKTGIKVPSPAIWVGAIVIAVANLVAIGYGHLTFQFVVLVGALWAATFLSDIKMQRAKLLTSLVMVEAMTVWLPLNALAVVVLLGWLVILIRRWLQRESRDLLSIGLWVVVAISVWEPIRSSLAFVVNTAPVASGEIGAGSGVRAGVLAGLADSTLFAAGGGTDQTGPILALVAISAVVSAGLYLASQNSAGNRTIYIRFIPVALTAGMALLINLLDAWATGSGPHYGSLKFTFMTSVVLVAACLPIGVMFLDRSVNSGMTPLRWIALVSVVFLLIVDTLIPRGIAQARPDHWNPPNPNNNSASYWWPADVKATARQSIAGSPVGCVFLPQGAMVPSALLPASGNSDAQRVYSCTRLLAGLAGQDTQAQPLVDWLRREWLTNTPAWSDVYDGLAAMPASVLNKPMILLDEYSNVIGYETLGALLSKYPKFAGKTPDELALINSN</sequence>
<feature type="transmembrane region" description="Helical" evidence="1">
    <location>
        <begin position="411"/>
        <end position="433"/>
    </location>
</feature>
<keyword evidence="1" id="KW-0812">Transmembrane</keyword>
<feature type="transmembrane region" description="Helical" evidence="1">
    <location>
        <begin position="315"/>
        <end position="332"/>
    </location>
</feature>
<dbReference type="EMBL" id="CAFBMC010000143">
    <property type="protein sequence ID" value="CAB4912664.1"/>
    <property type="molecule type" value="Genomic_DNA"/>
</dbReference>
<gene>
    <name evidence="2" type="ORF">UFOPK3495_01683</name>
    <name evidence="3" type="ORF">UFOPK4237_01612</name>
</gene>
<feature type="transmembrane region" description="Helical" evidence="1">
    <location>
        <begin position="285"/>
        <end position="303"/>
    </location>
</feature>
<feature type="transmembrane region" description="Helical" evidence="1">
    <location>
        <begin position="476"/>
        <end position="494"/>
    </location>
</feature>
<feature type="transmembrane region" description="Helical" evidence="1">
    <location>
        <begin position="224"/>
        <end position="242"/>
    </location>
</feature>
<feature type="transmembrane region" description="Helical" evidence="1">
    <location>
        <begin position="249"/>
        <end position="265"/>
    </location>
</feature>
<evidence type="ECO:0000313" key="2">
    <source>
        <dbReference type="EMBL" id="CAB4912664.1"/>
    </source>
</evidence>
<protein>
    <submittedName>
        <fullName evidence="3">Unannotated protein</fullName>
    </submittedName>
</protein>
<feature type="transmembrane region" description="Helical" evidence="1">
    <location>
        <begin position="56"/>
        <end position="75"/>
    </location>
</feature>
<organism evidence="3">
    <name type="scientific">freshwater metagenome</name>
    <dbReference type="NCBI Taxonomy" id="449393"/>
    <lineage>
        <taxon>unclassified sequences</taxon>
        <taxon>metagenomes</taxon>
        <taxon>ecological metagenomes</taxon>
    </lineage>
</organism>
<name>A0A6J7SMW7_9ZZZZ</name>
<evidence type="ECO:0000313" key="3">
    <source>
        <dbReference type="EMBL" id="CAB5042754.1"/>
    </source>
</evidence>
<dbReference type="AlphaFoldDB" id="A0A6J7SMW7"/>
<evidence type="ECO:0000256" key="1">
    <source>
        <dbReference type="SAM" id="Phobius"/>
    </source>
</evidence>
<feature type="transmembrane region" description="Helical" evidence="1">
    <location>
        <begin position="183"/>
        <end position="204"/>
    </location>
</feature>
<accession>A0A6J7SMW7</accession>
<feature type="transmembrane region" description="Helical" evidence="1">
    <location>
        <begin position="445"/>
        <end position="464"/>
    </location>
</feature>
<keyword evidence="1" id="KW-1133">Transmembrane helix</keyword>